<evidence type="ECO:0000313" key="1">
    <source>
        <dbReference type="EMBL" id="PON76565.1"/>
    </source>
</evidence>
<accession>A0A2P5DTF9</accession>
<name>A0A2P5DTF9_TREOI</name>
<evidence type="ECO:0000313" key="2">
    <source>
        <dbReference type="Proteomes" id="UP000237000"/>
    </source>
</evidence>
<sequence length="63" mass="7064">MDEISLAMDEYVTRTHHELTRPSLYIKLYLVALPLSLVYAVFIMGVPLVKIPVLACIGSVVFL</sequence>
<dbReference type="InParanoid" id="A0A2P5DTF9"/>
<keyword evidence="2" id="KW-1185">Reference proteome</keyword>
<comment type="caution">
    <text evidence="1">The sequence shown here is derived from an EMBL/GenBank/DDBJ whole genome shotgun (WGS) entry which is preliminary data.</text>
</comment>
<reference evidence="2" key="1">
    <citation type="submission" date="2016-06" db="EMBL/GenBank/DDBJ databases">
        <title>Parallel loss of symbiosis genes in relatives of nitrogen-fixing non-legume Parasponia.</title>
        <authorList>
            <person name="Van Velzen R."/>
            <person name="Holmer R."/>
            <person name="Bu F."/>
            <person name="Rutten L."/>
            <person name="Van Zeijl A."/>
            <person name="Liu W."/>
            <person name="Santuari L."/>
            <person name="Cao Q."/>
            <person name="Sharma T."/>
            <person name="Shen D."/>
            <person name="Roswanjaya Y."/>
            <person name="Wardhani T."/>
            <person name="Kalhor M.S."/>
            <person name="Jansen J."/>
            <person name="Van den Hoogen J."/>
            <person name="Gungor B."/>
            <person name="Hartog M."/>
            <person name="Hontelez J."/>
            <person name="Verver J."/>
            <person name="Yang W.-C."/>
            <person name="Schijlen E."/>
            <person name="Repin R."/>
            <person name="Schilthuizen M."/>
            <person name="Schranz E."/>
            <person name="Heidstra R."/>
            <person name="Miyata K."/>
            <person name="Fedorova E."/>
            <person name="Kohlen W."/>
            <person name="Bisseling T."/>
            <person name="Smit S."/>
            <person name="Geurts R."/>
        </authorList>
    </citation>
    <scope>NUCLEOTIDE SEQUENCE [LARGE SCALE GENOMIC DNA]</scope>
    <source>
        <strain evidence="2">cv. RG33-2</strain>
    </source>
</reference>
<dbReference type="EMBL" id="JXTC01000250">
    <property type="protein sequence ID" value="PON76565.1"/>
    <property type="molecule type" value="Genomic_DNA"/>
</dbReference>
<gene>
    <name evidence="1" type="ORF">TorRG33x02_242590</name>
</gene>
<feature type="non-terminal residue" evidence="1">
    <location>
        <position position="63"/>
    </location>
</feature>
<protein>
    <submittedName>
        <fullName evidence="1">Uncharacterized protein</fullName>
    </submittedName>
</protein>
<proteinExistence type="predicted"/>
<organism evidence="1 2">
    <name type="scientific">Trema orientale</name>
    <name type="common">Charcoal tree</name>
    <name type="synonym">Celtis orientalis</name>
    <dbReference type="NCBI Taxonomy" id="63057"/>
    <lineage>
        <taxon>Eukaryota</taxon>
        <taxon>Viridiplantae</taxon>
        <taxon>Streptophyta</taxon>
        <taxon>Embryophyta</taxon>
        <taxon>Tracheophyta</taxon>
        <taxon>Spermatophyta</taxon>
        <taxon>Magnoliopsida</taxon>
        <taxon>eudicotyledons</taxon>
        <taxon>Gunneridae</taxon>
        <taxon>Pentapetalae</taxon>
        <taxon>rosids</taxon>
        <taxon>fabids</taxon>
        <taxon>Rosales</taxon>
        <taxon>Cannabaceae</taxon>
        <taxon>Trema</taxon>
    </lineage>
</organism>
<dbReference type="AlphaFoldDB" id="A0A2P5DTF9"/>
<dbReference type="Proteomes" id="UP000237000">
    <property type="component" value="Unassembled WGS sequence"/>
</dbReference>